<evidence type="ECO:0000256" key="1">
    <source>
        <dbReference type="ARBA" id="ARBA00004651"/>
    </source>
</evidence>
<comment type="caution">
    <text evidence="8">The sequence shown here is derived from an EMBL/GenBank/DDBJ whole genome shotgun (WGS) entry which is preliminary data.</text>
</comment>
<evidence type="ECO:0000256" key="6">
    <source>
        <dbReference type="ARBA" id="ARBA00023136"/>
    </source>
</evidence>
<evidence type="ECO:0000256" key="5">
    <source>
        <dbReference type="ARBA" id="ARBA00022989"/>
    </source>
</evidence>
<keyword evidence="6 7" id="KW-0472">Membrane</keyword>
<evidence type="ECO:0000313" key="9">
    <source>
        <dbReference type="Proteomes" id="UP000618952"/>
    </source>
</evidence>
<evidence type="ECO:0000256" key="3">
    <source>
        <dbReference type="ARBA" id="ARBA00022475"/>
    </source>
</evidence>
<keyword evidence="3" id="KW-1003">Cell membrane</keyword>
<feature type="transmembrane region" description="Helical" evidence="7">
    <location>
        <begin position="69"/>
        <end position="85"/>
    </location>
</feature>
<gene>
    <name evidence="8" type="ORF">H4O18_10745</name>
</gene>
<evidence type="ECO:0000313" key="8">
    <source>
        <dbReference type="EMBL" id="MBC8768471.1"/>
    </source>
</evidence>
<evidence type="ECO:0000256" key="7">
    <source>
        <dbReference type="SAM" id="Phobius"/>
    </source>
</evidence>
<organism evidence="8 9">
    <name type="scientific">Arenibacter arenosicollis</name>
    <dbReference type="NCBI Taxonomy" id="2762274"/>
    <lineage>
        <taxon>Bacteria</taxon>
        <taxon>Pseudomonadati</taxon>
        <taxon>Bacteroidota</taxon>
        <taxon>Flavobacteriia</taxon>
        <taxon>Flavobacteriales</taxon>
        <taxon>Flavobacteriaceae</taxon>
        <taxon>Arenibacter</taxon>
    </lineage>
</organism>
<keyword evidence="4 7" id="KW-0812">Transmembrane</keyword>
<reference evidence="8 9" key="1">
    <citation type="submission" date="2020-08" db="EMBL/GenBank/DDBJ databases">
        <title>Arenibacter gaetbuli sp. nov., isolated from a sand dune.</title>
        <authorList>
            <person name="Park S."/>
            <person name="Yoon J.-H."/>
        </authorList>
    </citation>
    <scope>NUCLEOTIDE SEQUENCE [LARGE SCALE GENOMIC DNA]</scope>
    <source>
        <strain evidence="8 9">BSSL-BM3</strain>
    </source>
</reference>
<feature type="transmembrane region" description="Helical" evidence="7">
    <location>
        <begin position="39"/>
        <end position="62"/>
    </location>
</feature>
<sequence>MKDLGLLLLRVSSAVLMITHGLPKFQKLIGGNFEFGDPIGIGAAPSLFLAVLGEFVFPILVIIGFKTRWATVPTIITMLVATFIVHGSDPFNVKEKAILFLITFTSILLLGPGKYSLDKK</sequence>
<comment type="subcellular location">
    <subcellularLocation>
        <location evidence="1">Cell membrane</location>
        <topology evidence="1">Multi-pass membrane protein</topology>
    </subcellularLocation>
</comment>
<proteinExistence type="inferred from homology"/>
<dbReference type="PANTHER" id="PTHR33452:SF1">
    <property type="entry name" value="INNER MEMBRANE PROTEIN YPHA-RELATED"/>
    <property type="match status" value="1"/>
</dbReference>
<dbReference type="EMBL" id="JACLHY010000009">
    <property type="protein sequence ID" value="MBC8768471.1"/>
    <property type="molecule type" value="Genomic_DNA"/>
</dbReference>
<accession>A0ABR7QMP6</accession>
<keyword evidence="5 7" id="KW-1133">Transmembrane helix</keyword>
<dbReference type="InterPro" id="IPR032808">
    <property type="entry name" value="DoxX"/>
</dbReference>
<feature type="transmembrane region" description="Helical" evidence="7">
    <location>
        <begin position="97"/>
        <end position="117"/>
    </location>
</feature>
<evidence type="ECO:0000256" key="4">
    <source>
        <dbReference type="ARBA" id="ARBA00022692"/>
    </source>
</evidence>
<keyword evidence="9" id="KW-1185">Reference proteome</keyword>
<name>A0ABR7QMP6_9FLAO</name>
<dbReference type="PANTHER" id="PTHR33452">
    <property type="entry name" value="OXIDOREDUCTASE CATD-RELATED"/>
    <property type="match status" value="1"/>
</dbReference>
<dbReference type="InterPro" id="IPR051907">
    <property type="entry name" value="DoxX-like_oxidoreductase"/>
</dbReference>
<dbReference type="Pfam" id="PF07681">
    <property type="entry name" value="DoxX"/>
    <property type="match status" value="1"/>
</dbReference>
<protein>
    <submittedName>
        <fullName evidence="8">DoxX family protein</fullName>
    </submittedName>
</protein>
<dbReference type="Proteomes" id="UP000618952">
    <property type="component" value="Unassembled WGS sequence"/>
</dbReference>
<dbReference type="RefSeq" id="WP_187584381.1">
    <property type="nucleotide sequence ID" value="NZ_JACLHY010000009.1"/>
</dbReference>
<evidence type="ECO:0000256" key="2">
    <source>
        <dbReference type="ARBA" id="ARBA00006679"/>
    </source>
</evidence>
<comment type="similarity">
    <text evidence="2">Belongs to the DoxX family.</text>
</comment>